<dbReference type="OrthoDB" id="3828349at2"/>
<evidence type="ECO:0000259" key="6">
    <source>
        <dbReference type="PROSITE" id="PS50931"/>
    </source>
</evidence>
<keyword evidence="8" id="KW-1185">Reference proteome</keyword>
<dbReference type="Proteomes" id="UP000002029">
    <property type="component" value="Chromosome"/>
</dbReference>
<dbReference type="EMBL" id="CP001814">
    <property type="protein sequence ID" value="ACZ87435.1"/>
    <property type="molecule type" value="Genomic_DNA"/>
</dbReference>
<feature type="compositionally biased region" description="Basic and acidic residues" evidence="5">
    <location>
        <begin position="330"/>
        <end position="340"/>
    </location>
</feature>
<evidence type="ECO:0000256" key="1">
    <source>
        <dbReference type="ARBA" id="ARBA00009437"/>
    </source>
</evidence>
<dbReference type="GO" id="GO:0032993">
    <property type="term" value="C:protein-DNA complex"/>
    <property type="evidence" value="ECO:0007669"/>
    <property type="project" value="TreeGrafter"/>
</dbReference>
<evidence type="ECO:0000313" key="7">
    <source>
        <dbReference type="EMBL" id="ACZ87435.1"/>
    </source>
</evidence>
<comment type="similarity">
    <text evidence="1">Belongs to the LysR transcriptional regulatory family.</text>
</comment>
<dbReference type="KEGG" id="sro:Sros_4573"/>
<dbReference type="PRINTS" id="PR00039">
    <property type="entry name" value="HTHLYSR"/>
</dbReference>
<evidence type="ECO:0000256" key="2">
    <source>
        <dbReference type="ARBA" id="ARBA00023015"/>
    </source>
</evidence>
<organism evidence="7 8">
    <name type="scientific">Streptosporangium roseum (strain ATCC 12428 / DSM 43021 / JCM 3005 / KCTC 9067 / NCIMB 10171 / NRRL 2505 / NI 9100)</name>
    <dbReference type="NCBI Taxonomy" id="479432"/>
    <lineage>
        <taxon>Bacteria</taxon>
        <taxon>Bacillati</taxon>
        <taxon>Actinomycetota</taxon>
        <taxon>Actinomycetes</taxon>
        <taxon>Streptosporangiales</taxon>
        <taxon>Streptosporangiaceae</taxon>
        <taxon>Streptosporangium</taxon>
    </lineage>
</organism>
<dbReference type="STRING" id="479432.Sros_4573"/>
<dbReference type="InterPro" id="IPR036390">
    <property type="entry name" value="WH_DNA-bd_sf"/>
</dbReference>
<keyword evidence="4" id="KW-0804">Transcription</keyword>
<dbReference type="GO" id="GO:0003677">
    <property type="term" value="F:DNA binding"/>
    <property type="evidence" value="ECO:0007669"/>
    <property type="project" value="UniProtKB-KW"/>
</dbReference>
<evidence type="ECO:0000256" key="4">
    <source>
        <dbReference type="ARBA" id="ARBA00023163"/>
    </source>
</evidence>
<keyword evidence="3" id="KW-0238">DNA-binding</keyword>
<protein>
    <submittedName>
        <fullName evidence="7">Transcriptional regulator-like protein</fullName>
    </submittedName>
</protein>
<dbReference type="Gene3D" id="3.40.190.10">
    <property type="entry name" value="Periplasmic binding protein-like II"/>
    <property type="match status" value="2"/>
</dbReference>
<reference evidence="7 8" key="1">
    <citation type="journal article" date="2010" name="Stand. Genomic Sci.">
        <title>Complete genome sequence of Streptosporangium roseum type strain (NI 9100).</title>
        <authorList>
            <person name="Nolan M."/>
            <person name="Sikorski J."/>
            <person name="Jando M."/>
            <person name="Lucas S."/>
            <person name="Lapidus A."/>
            <person name="Glavina Del Rio T."/>
            <person name="Chen F."/>
            <person name="Tice H."/>
            <person name="Pitluck S."/>
            <person name="Cheng J.F."/>
            <person name="Chertkov O."/>
            <person name="Sims D."/>
            <person name="Meincke L."/>
            <person name="Brettin T."/>
            <person name="Han C."/>
            <person name="Detter J.C."/>
            <person name="Bruce D."/>
            <person name="Goodwin L."/>
            <person name="Land M."/>
            <person name="Hauser L."/>
            <person name="Chang Y.J."/>
            <person name="Jeffries C.D."/>
            <person name="Ivanova N."/>
            <person name="Mavromatis K."/>
            <person name="Mikhailova N."/>
            <person name="Chen A."/>
            <person name="Palaniappan K."/>
            <person name="Chain P."/>
            <person name="Rohde M."/>
            <person name="Goker M."/>
            <person name="Bristow J."/>
            <person name="Eisen J.A."/>
            <person name="Markowitz V."/>
            <person name="Hugenholtz P."/>
            <person name="Kyrpides N.C."/>
            <person name="Klenk H.P."/>
        </authorList>
    </citation>
    <scope>NUCLEOTIDE SEQUENCE [LARGE SCALE GENOMIC DNA]</scope>
    <source>
        <strain evidence="8">ATCC 12428 / DSM 43021 / JCM 3005 / NI 9100</strain>
    </source>
</reference>
<sequence>MDLDLAQVRAFVLAAEELHFGHAAEELSISQQALSKRIARLESTLGRRLLDRGGRGVRLTEAGQRFLGPARQALTAADLAVAAVLDTHRPLRIDVWGHLYAPMRTLARVATGEPQLELGHGRDLPSVIAALLHGDIDAAFGRVHAPLPAGLTHRLVRLEPVDAILSVEHPLANAPTIRPAQLRDSVLWIPGALHRLDFLHRFAESFGIHERAEGANLGLDHFLADLAADTRRFSLLPADVPLPPRPAIRSVPLIGPTPLYAWSLLWRGNGGHPPPDALVSAFVAAAEHNRWLEYDPTRDWLPERNSVDAGVSATSRGAQPAGPTSQSRAQVKDQAGHRRA</sequence>
<dbReference type="Gene3D" id="1.10.10.10">
    <property type="entry name" value="Winged helix-like DNA-binding domain superfamily/Winged helix DNA-binding domain"/>
    <property type="match status" value="1"/>
</dbReference>
<accession>D2B3B9</accession>
<proteinExistence type="inferred from homology"/>
<evidence type="ECO:0000256" key="3">
    <source>
        <dbReference type="ARBA" id="ARBA00023125"/>
    </source>
</evidence>
<dbReference type="FunFam" id="1.10.10.10:FF:000001">
    <property type="entry name" value="LysR family transcriptional regulator"/>
    <property type="match status" value="1"/>
</dbReference>
<dbReference type="PROSITE" id="PS50931">
    <property type="entry name" value="HTH_LYSR"/>
    <property type="match status" value="1"/>
</dbReference>
<dbReference type="Pfam" id="PF03466">
    <property type="entry name" value="LysR_substrate"/>
    <property type="match status" value="1"/>
</dbReference>
<gene>
    <name evidence="7" type="ordered locus">Sros_4573</name>
</gene>
<dbReference type="GO" id="GO:0003700">
    <property type="term" value="F:DNA-binding transcription factor activity"/>
    <property type="evidence" value="ECO:0007669"/>
    <property type="project" value="InterPro"/>
</dbReference>
<dbReference type="AlphaFoldDB" id="D2B3B9"/>
<dbReference type="InterPro" id="IPR000847">
    <property type="entry name" value="LysR_HTH_N"/>
</dbReference>
<dbReference type="PANTHER" id="PTHR30346:SF0">
    <property type="entry name" value="HCA OPERON TRANSCRIPTIONAL ACTIVATOR HCAR"/>
    <property type="match status" value="1"/>
</dbReference>
<dbReference type="InterPro" id="IPR036388">
    <property type="entry name" value="WH-like_DNA-bd_sf"/>
</dbReference>
<dbReference type="RefSeq" id="WP_012891177.1">
    <property type="nucleotide sequence ID" value="NC_013595.1"/>
</dbReference>
<dbReference type="eggNOG" id="COG0583">
    <property type="taxonomic scope" value="Bacteria"/>
</dbReference>
<dbReference type="HOGENOM" id="CLU_039613_6_4_11"/>
<dbReference type="Pfam" id="PF00126">
    <property type="entry name" value="HTH_1"/>
    <property type="match status" value="1"/>
</dbReference>
<name>D2B3B9_STRRD</name>
<feature type="domain" description="HTH lysR-type" evidence="6">
    <location>
        <begin position="3"/>
        <end position="60"/>
    </location>
</feature>
<feature type="region of interest" description="Disordered" evidence="5">
    <location>
        <begin position="303"/>
        <end position="340"/>
    </location>
</feature>
<dbReference type="SUPFAM" id="SSF46785">
    <property type="entry name" value="Winged helix' DNA-binding domain"/>
    <property type="match status" value="1"/>
</dbReference>
<dbReference type="PANTHER" id="PTHR30346">
    <property type="entry name" value="TRANSCRIPTIONAL DUAL REGULATOR HCAR-RELATED"/>
    <property type="match status" value="1"/>
</dbReference>
<evidence type="ECO:0000313" key="8">
    <source>
        <dbReference type="Proteomes" id="UP000002029"/>
    </source>
</evidence>
<evidence type="ECO:0000256" key="5">
    <source>
        <dbReference type="SAM" id="MobiDB-lite"/>
    </source>
</evidence>
<dbReference type="InterPro" id="IPR005119">
    <property type="entry name" value="LysR_subst-bd"/>
</dbReference>
<feature type="compositionally biased region" description="Polar residues" evidence="5">
    <location>
        <begin position="312"/>
        <end position="329"/>
    </location>
</feature>
<keyword evidence="2" id="KW-0805">Transcription regulation</keyword>
<dbReference type="SUPFAM" id="SSF53850">
    <property type="entry name" value="Periplasmic binding protein-like II"/>
    <property type="match status" value="1"/>
</dbReference>